<dbReference type="Pfam" id="PF17921">
    <property type="entry name" value="Integrase_H2C2"/>
    <property type="match status" value="1"/>
</dbReference>
<evidence type="ECO:0000256" key="10">
    <source>
        <dbReference type="ARBA" id="ARBA00022884"/>
    </source>
</evidence>
<keyword evidence="13" id="KW-0239">DNA-directed DNA polymerase</keyword>
<evidence type="ECO:0000256" key="5">
    <source>
        <dbReference type="ARBA" id="ARBA00022723"/>
    </source>
</evidence>
<keyword evidence="2" id="KW-0808">Transferase</keyword>
<dbReference type="Gene3D" id="3.10.10.10">
    <property type="entry name" value="HIV Type 1 Reverse Transcriptase, subunit A, domain 1"/>
    <property type="match status" value="1"/>
</dbReference>
<keyword evidence="21" id="KW-1185">Reference proteome</keyword>
<dbReference type="GO" id="GO:0006310">
    <property type="term" value="P:DNA recombination"/>
    <property type="evidence" value="ECO:0007669"/>
    <property type="project" value="UniProtKB-KW"/>
</dbReference>
<keyword evidence="8" id="KW-0378">Hydrolase</keyword>
<evidence type="ECO:0008006" key="22">
    <source>
        <dbReference type="Google" id="ProtNLM"/>
    </source>
</evidence>
<dbReference type="GO" id="GO:0003677">
    <property type="term" value="F:DNA binding"/>
    <property type="evidence" value="ECO:0007669"/>
    <property type="project" value="UniProtKB-KW"/>
</dbReference>
<dbReference type="InterPro" id="IPR001969">
    <property type="entry name" value="Aspartic_peptidase_AS"/>
</dbReference>
<keyword evidence="17" id="KW-0175">Coiled coil</keyword>
<keyword evidence="16" id="KW-0511">Multifunctional enzyme</keyword>
<dbReference type="GO" id="GO:0046872">
    <property type="term" value="F:metal ion binding"/>
    <property type="evidence" value="ECO:0007669"/>
    <property type="project" value="UniProtKB-KW"/>
</dbReference>
<dbReference type="InterPro" id="IPR000477">
    <property type="entry name" value="RT_dom"/>
</dbReference>
<dbReference type="FunFam" id="3.10.10.10:FF:000007">
    <property type="entry name" value="Retrovirus-related Pol polyprotein from transposon 17.6-like Protein"/>
    <property type="match status" value="1"/>
</dbReference>
<dbReference type="CDD" id="cd01647">
    <property type="entry name" value="RT_LTR"/>
    <property type="match status" value="1"/>
</dbReference>
<name>A0A9Q0CU93_9POAL</name>
<dbReference type="InterPro" id="IPR023780">
    <property type="entry name" value="Chromo_domain"/>
</dbReference>
<keyword evidence="7" id="KW-0255">Endonuclease</keyword>
<dbReference type="GO" id="GO:0003887">
    <property type="term" value="F:DNA-directed DNA polymerase activity"/>
    <property type="evidence" value="ECO:0007669"/>
    <property type="project" value="UniProtKB-KW"/>
</dbReference>
<accession>A0A9Q0CU93</accession>
<dbReference type="Pfam" id="PF00665">
    <property type="entry name" value="rve"/>
    <property type="match status" value="1"/>
</dbReference>
<dbReference type="GO" id="GO:0003964">
    <property type="term" value="F:RNA-directed DNA polymerase activity"/>
    <property type="evidence" value="ECO:0007669"/>
    <property type="project" value="UniProtKB-KW"/>
</dbReference>
<dbReference type="OrthoDB" id="694516at2759"/>
<keyword evidence="14" id="KW-0238">DNA-binding</keyword>
<dbReference type="GO" id="GO:0003723">
    <property type="term" value="F:RNA binding"/>
    <property type="evidence" value="ECO:0007669"/>
    <property type="project" value="UniProtKB-KW"/>
</dbReference>
<dbReference type="SUPFAM" id="SSF56672">
    <property type="entry name" value="DNA/RNA polymerases"/>
    <property type="match status" value="1"/>
</dbReference>
<evidence type="ECO:0000256" key="11">
    <source>
        <dbReference type="ARBA" id="ARBA00022908"/>
    </source>
</evidence>
<dbReference type="InterPro" id="IPR016197">
    <property type="entry name" value="Chromo-like_dom_sf"/>
</dbReference>
<dbReference type="Gene3D" id="1.10.340.70">
    <property type="match status" value="1"/>
</dbReference>
<keyword evidence="6" id="KW-0064">Aspartyl protease</keyword>
<evidence type="ECO:0000256" key="9">
    <source>
        <dbReference type="ARBA" id="ARBA00022842"/>
    </source>
</evidence>
<evidence type="ECO:0000256" key="2">
    <source>
        <dbReference type="ARBA" id="ARBA00022679"/>
    </source>
</evidence>
<dbReference type="InterPro" id="IPR041588">
    <property type="entry name" value="Integrase_H2C2"/>
</dbReference>
<evidence type="ECO:0000256" key="8">
    <source>
        <dbReference type="ARBA" id="ARBA00022801"/>
    </source>
</evidence>
<evidence type="ECO:0000256" key="17">
    <source>
        <dbReference type="SAM" id="Coils"/>
    </source>
</evidence>
<dbReference type="PROSITE" id="PS50878">
    <property type="entry name" value="RT_POL"/>
    <property type="match status" value="1"/>
</dbReference>
<dbReference type="Proteomes" id="UP001151287">
    <property type="component" value="Unassembled WGS sequence"/>
</dbReference>
<reference evidence="20" key="1">
    <citation type="journal article" date="2022" name="Cell">
        <title>Repeat-based holocentromeres influence genome architecture and karyotype evolution.</title>
        <authorList>
            <person name="Hofstatter P.G."/>
            <person name="Thangavel G."/>
            <person name="Lux T."/>
            <person name="Neumann P."/>
            <person name="Vondrak T."/>
            <person name="Novak P."/>
            <person name="Zhang M."/>
            <person name="Costa L."/>
            <person name="Castellani M."/>
            <person name="Scott A."/>
            <person name="Toegelov H."/>
            <person name="Fuchs J."/>
            <person name="Mata-Sucre Y."/>
            <person name="Dias Y."/>
            <person name="Vanzela A.L.L."/>
            <person name="Huettel B."/>
            <person name="Almeida C.C.S."/>
            <person name="Simkova H."/>
            <person name="Souza G."/>
            <person name="Pedrosa-Harand A."/>
            <person name="Macas J."/>
            <person name="Mayer K.F.X."/>
            <person name="Houben A."/>
            <person name="Marques A."/>
        </authorList>
    </citation>
    <scope>NUCLEOTIDE SEQUENCE</scope>
    <source>
        <strain evidence="20">RhyBre1mFocal</strain>
    </source>
</reference>
<evidence type="ECO:0000259" key="19">
    <source>
        <dbReference type="PROSITE" id="PS50994"/>
    </source>
</evidence>
<evidence type="ECO:0000256" key="14">
    <source>
        <dbReference type="ARBA" id="ARBA00023125"/>
    </source>
</evidence>
<evidence type="ECO:0000256" key="4">
    <source>
        <dbReference type="ARBA" id="ARBA00022722"/>
    </source>
</evidence>
<evidence type="ECO:0000256" key="7">
    <source>
        <dbReference type="ARBA" id="ARBA00022759"/>
    </source>
</evidence>
<keyword evidence="15" id="KW-0233">DNA recombination</keyword>
<dbReference type="InterPro" id="IPR045358">
    <property type="entry name" value="Ty3_capsid"/>
</dbReference>
<dbReference type="Pfam" id="PF08284">
    <property type="entry name" value="RVP_2"/>
    <property type="match status" value="1"/>
</dbReference>
<sequence length="1618" mass="185853">MDDLREKNARVEADLAKLAEKVKGSSQKHEEILKKSEENCRRMEERLAALVSNQVKSASKGMEDKIAGLTMLLEKSLQLNGEKEGNLGTGGCSTTTQPRITGTQLGFKERVAIPIGETSNNKRPQTDNISHISLDEEEYAWGYEQLRPRDNKGNENERRRTANSLPRVEFPSFDGEDPVNWLMECNYYFEMYQVDEVYKTRLAVLHFTKDLKDWYRGIQTGNHLLPWDILVEEIFKKFKEGKKQHPIEEFKRCHQINKVDEYVRQFEKIKSRVMQVTQAFTEEDLKIGFISGLKEDIRGMVKLFKPTTLEEAYDYAQQYEEAQESQQRKTKLMYRSTNTQNLPLARKNVNETKREFGPPNPGFKPWQNQNTYRNNNYETRKPLGPCHYCGEKYFPGHRCNNRAVNVITEQGEYIVEEELSVDETSEEELKEDVEQAVISMYASDKNKVNSMRFKGEIGKIPVYALVDSGSTHSFVNPEVIKSLQLPVSQTNPMVVVVANGGKMVTDTKCESLQFSIQGYEFTKDVRLLSVQGYDMILGLDWLMSLGPMSIDWSKGRLEFNNNGQEVKLQVKSEIAEVKIMEGKLNVAREVGRGSDLLIAHLFMVDEQQHVTGAIHSKLKKVIEEYSSVFEEPMGLPPKRGVDHNIPLLPEAQPINLRPYRYSYFQKLEIEKIIEELMKHSVIQHSTSPYASPVLLVKKKDGGWRMCVDYRKLNNQTVKDKYPIPIIEDLLDELHGARYFSKIDLKSGYHQIRMNDADVYKTAFKTHEGHYEFLVMPFGLSNAPATFQALMNQIFKPYLRKFILVFFDDILVYSDTLDNHEEHVRVALTVLKENQLFAKMSKCEFGSEKLEYLGHLISAEGVATDPKKVEAMKQWPRPKTVKELRSFLGLTGYYRRFVKGYGTIAKPLTDQLKKNAFGWGDEAEEAFEKLKQAMSEAPVLAMPDFSKPFTIETDASDIGIGAVLMQGRRPLAYLSKSLSNKNKGLDYTIEYKRGVDNRVADALSRLQPGIGKDEERKGLMAITELIPRWQEELKTSYENDPWIKKVKERLETQEVEATDYSMHQGIIRYKGRICVGEGDGWRKRLLKELHNTTVGGHSGILVTYQRLKSMFHWPHMKEDVHKFVSECEVCQLNKGEHVKTPGLLQPLPIPDEAWTSISMDFISGLPKSEGKEVVLVVVDRLTKYAHFIALSHPYTAPTVAQLFLDNIYKLHGLPTNIVSDRDPVFTSQFWKELMQKLDIKLNMATAYHPQTDGQTERVNQCLEQYLRCVIQGQPRKWNRVLPLAEWWYNTSHHSAIQTTPFQALYGYAPTQIPMGQPPKSQIEAVNRVFRERHELNLQLRNQIKKAHERMKKFANKKRSERKFKIGDWVYLKMQNYRQVSVQGRQNNKLAPKYCGPFEVIDKIGEVAYQLNLPSGAQIHNVFHVSQLKGKIGKTEAVSPNVPIPDHTGQTEVVPVAILARRMIKKNNEYVAQVLVQWINQSEDEATWEDYEAITSAYPDIHLEDKVNLMEGGMSRIEDSLVLEKKEKYAEEMRSRLVTVEPVNGAVKSRQKRVTVKHNGVMELTSRTIEDNIDGIESKEKGPGTLIITPSLKRSINLEMTRGGDQQLQLRNDRMGFTMD</sequence>
<dbReference type="SUPFAM" id="SSF53098">
    <property type="entry name" value="Ribonuclease H-like"/>
    <property type="match status" value="1"/>
</dbReference>
<comment type="caution">
    <text evidence="20">The sequence shown here is derived from an EMBL/GenBank/DDBJ whole genome shotgun (WGS) entry which is preliminary data.</text>
</comment>
<dbReference type="GO" id="GO:0004190">
    <property type="term" value="F:aspartic-type endopeptidase activity"/>
    <property type="evidence" value="ECO:0007669"/>
    <property type="project" value="UniProtKB-KW"/>
</dbReference>
<keyword evidence="10" id="KW-0694">RNA-binding</keyword>
<dbReference type="Pfam" id="PF00385">
    <property type="entry name" value="Chromo"/>
    <property type="match status" value="1"/>
</dbReference>
<keyword evidence="9" id="KW-0460">Magnesium</keyword>
<dbReference type="Pfam" id="PF24626">
    <property type="entry name" value="SH3_Tf2-1"/>
    <property type="match status" value="1"/>
</dbReference>
<dbReference type="InterPro" id="IPR036397">
    <property type="entry name" value="RNaseH_sf"/>
</dbReference>
<organism evidence="20 21">
    <name type="scientific">Rhynchospora breviuscula</name>
    <dbReference type="NCBI Taxonomy" id="2022672"/>
    <lineage>
        <taxon>Eukaryota</taxon>
        <taxon>Viridiplantae</taxon>
        <taxon>Streptophyta</taxon>
        <taxon>Embryophyta</taxon>
        <taxon>Tracheophyta</taxon>
        <taxon>Spermatophyta</taxon>
        <taxon>Magnoliopsida</taxon>
        <taxon>Liliopsida</taxon>
        <taxon>Poales</taxon>
        <taxon>Cyperaceae</taxon>
        <taxon>Cyperoideae</taxon>
        <taxon>Rhynchosporeae</taxon>
        <taxon>Rhynchospora</taxon>
    </lineage>
</organism>
<keyword evidence="1" id="KW-0645">Protease</keyword>
<dbReference type="Gene3D" id="3.30.420.10">
    <property type="entry name" value="Ribonuclease H-like superfamily/Ribonuclease H"/>
    <property type="match status" value="1"/>
</dbReference>
<dbReference type="SUPFAM" id="SSF50630">
    <property type="entry name" value="Acid proteases"/>
    <property type="match status" value="1"/>
</dbReference>
<feature type="domain" description="Integrase catalytic" evidence="19">
    <location>
        <begin position="1143"/>
        <end position="1307"/>
    </location>
</feature>
<evidence type="ECO:0000313" key="20">
    <source>
        <dbReference type="EMBL" id="KAJ1699965.1"/>
    </source>
</evidence>
<keyword evidence="11" id="KW-0229">DNA integration</keyword>
<dbReference type="InterPro" id="IPR056924">
    <property type="entry name" value="SH3_Tf2-1"/>
</dbReference>
<dbReference type="InterPro" id="IPR043128">
    <property type="entry name" value="Rev_trsase/Diguanyl_cyclase"/>
</dbReference>
<dbReference type="Pfam" id="PF00078">
    <property type="entry name" value="RVT_1"/>
    <property type="match status" value="1"/>
</dbReference>
<dbReference type="SUPFAM" id="SSF54160">
    <property type="entry name" value="Chromo domain-like"/>
    <property type="match status" value="1"/>
</dbReference>
<keyword evidence="3" id="KW-0548">Nucleotidyltransferase</keyword>
<dbReference type="Gene3D" id="3.30.70.270">
    <property type="match status" value="2"/>
</dbReference>
<dbReference type="Gene3D" id="2.40.70.10">
    <property type="entry name" value="Acid Proteases"/>
    <property type="match status" value="1"/>
</dbReference>
<dbReference type="InterPro" id="IPR041577">
    <property type="entry name" value="RT_RNaseH_2"/>
</dbReference>
<evidence type="ECO:0000256" key="16">
    <source>
        <dbReference type="ARBA" id="ARBA00023268"/>
    </source>
</evidence>
<dbReference type="InterPro" id="IPR001584">
    <property type="entry name" value="Integrase_cat-core"/>
</dbReference>
<evidence type="ECO:0000256" key="15">
    <source>
        <dbReference type="ARBA" id="ARBA00023172"/>
    </source>
</evidence>
<evidence type="ECO:0000313" key="21">
    <source>
        <dbReference type="Proteomes" id="UP001151287"/>
    </source>
</evidence>
<keyword evidence="12" id="KW-0695">RNA-directed DNA polymerase</keyword>
<dbReference type="CDD" id="cd00303">
    <property type="entry name" value="retropepsin_like"/>
    <property type="match status" value="1"/>
</dbReference>
<dbReference type="PROSITE" id="PS00141">
    <property type="entry name" value="ASP_PROTEASE"/>
    <property type="match status" value="1"/>
</dbReference>
<dbReference type="PROSITE" id="PS50994">
    <property type="entry name" value="INTEGRASE"/>
    <property type="match status" value="1"/>
</dbReference>
<proteinExistence type="predicted"/>
<feature type="coiled-coil region" evidence="17">
    <location>
        <begin position="1"/>
        <end position="53"/>
    </location>
</feature>
<dbReference type="FunFam" id="3.30.420.10:FF:000032">
    <property type="entry name" value="Retrovirus-related Pol polyprotein from transposon 297-like Protein"/>
    <property type="match status" value="1"/>
</dbReference>
<dbReference type="Pfam" id="PF17919">
    <property type="entry name" value="RT_RNaseH_2"/>
    <property type="match status" value="1"/>
</dbReference>
<keyword evidence="5" id="KW-0479">Metal-binding</keyword>
<dbReference type="InterPro" id="IPR043502">
    <property type="entry name" value="DNA/RNA_pol_sf"/>
</dbReference>
<dbReference type="FunFam" id="1.10.340.70:FF:000001">
    <property type="entry name" value="Retrovirus-related Pol polyprotein from transposon gypsy-like Protein"/>
    <property type="match status" value="1"/>
</dbReference>
<dbReference type="Pfam" id="PF19259">
    <property type="entry name" value="Ty3_capsid"/>
    <property type="match status" value="1"/>
</dbReference>
<dbReference type="InterPro" id="IPR050951">
    <property type="entry name" value="Retrovirus_Pol_polyprotein"/>
</dbReference>
<evidence type="ECO:0000256" key="3">
    <source>
        <dbReference type="ARBA" id="ARBA00022695"/>
    </source>
</evidence>
<gene>
    <name evidence="20" type="ORF">LUZ63_008477</name>
</gene>
<protein>
    <recommendedName>
        <fullName evidence="22">Reverse transcriptase</fullName>
    </recommendedName>
</protein>
<dbReference type="InterPro" id="IPR021109">
    <property type="entry name" value="Peptidase_aspartic_dom_sf"/>
</dbReference>
<evidence type="ECO:0000259" key="18">
    <source>
        <dbReference type="PROSITE" id="PS50878"/>
    </source>
</evidence>
<evidence type="ECO:0000256" key="13">
    <source>
        <dbReference type="ARBA" id="ARBA00022932"/>
    </source>
</evidence>
<dbReference type="EMBL" id="JAMQYH010000002">
    <property type="protein sequence ID" value="KAJ1699965.1"/>
    <property type="molecule type" value="Genomic_DNA"/>
</dbReference>
<dbReference type="PANTHER" id="PTHR37984">
    <property type="entry name" value="PROTEIN CBG26694"/>
    <property type="match status" value="1"/>
</dbReference>
<feature type="domain" description="Reverse transcriptase" evidence="18">
    <location>
        <begin position="677"/>
        <end position="856"/>
    </location>
</feature>
<dbReference type="PANTHER" id="PTHR37984:SF5">
    <property type="entry name" value="PROTEIN NYNRIN-LIKE"/>
    <property type="match status" value="1"/>
</dbReference>
<evidence type="ECO:0000256" key="1">
    <source>
        <dbReference type="ARBA" id="ARBA00022670"/>
    </source>
</evidence>
<dbReference type="GO" id="GO:0015074">
    <property type="term" value="P:DNA integration"/>
    <property type="evidence" value="ECO:0007669"/>
    <property type="project" value="UniProtKB-KW"/>
</dbReference>
<dbReference type="GO" id="GO:0004519">
    <property type="term" value="F:endonuclease activity"/>
    <property type="evidence" value="ECO:0007669"/>
    <property type="project" value="UniProtKB-KW"/>
</dbReference>
<keyword evidence="4" id="KW-0540">Nuclease</keyword>
<evidence type="ECO:0000256" key="6">
    <source>
        <dbReference type="ARBA" id="ARBA00022750"/>
    </source>
</evidence>
<dbReference type="FunFam" id="3.30.70.270:FF:000020">
    <property type="entry name" value="Transposon Tf2-6 polyprotein-like Protein"/>
    <property type="match status" value="1"/>
</dbReference>
<dbReference type="GO" id="GO:0006508">
    <property type="term" value="P:proteolysis"/>
    <property type="evidence" value="ECO:0007669"/>
    <property type="project" value="UniProtKB-KW"/>
</dbReference>
<evidence type="ECO:0000256" key="12">
    <source>
        <dbReference type="ARBA" id="ARBA00022918"/>
    </source>
</evidence>
<dbReference type="InterPro" id="IPR012337">
    <property type="entry name" value="RNaseH-like_sf"/>
</dbReference>